<accession>A0A517SYM6</accession>
<feature type="region of interest" description="Disordered" evidence="4">
    <location>
        <begin position="147"/>
        <end position="172"/>
    </location>
</feature>
<evidence type="ECO:0000256" key="3">
    <source>
        <dbReference type="ARBA" id="ARBA00022840"/>
    </source>
</evidence>
<gene>
    <name evidence="7" type="primary">glnQ</name>
    <name evidence="7" type="ORF">SV7mr_37830</name>
</gene>
<evidence type="ECO:0000256" key="4">
    <source>
        <dbReference type="SAM" id="MobiDB-lite"/>
    </source>
</evidence>
<dbReference type="InterPro" id="IPR003439">
    <property type="entry name" value="ABC_transporter-like_ATP-bd"/>
</dbReference>
<feature type="region of interest" description="Disordered" evidence="4">
    <location>
        <begin position="1"/>
        <end position="43"/>
    </location>
</feature>
<dbReference type="PROSITE" id="PS00211">
    <property type="entry name" value="ABC_TRANSPORTER_1"/>
    <property type="match status" value="1"/>
</dbReference>
<dbReference type="InterPro" id="IPR027417">
    <property type="entry name" value="P-loop_NTPase"/>
</dbReference>
<evidence type="ECO:0000256" key="5">
    <source>
        <dbReference type="SAM" id="Phobius"/>
    </source>
</evidence>
<dbReference type="Pfam" id="PF02405">
    <property type="entry name" value="MlaE"/>
    <property type="match status" value="1"/>
</dbReference>
<dbReference type="PANTHER" id="PTHR24220">
    <property type="entry name" value="IMPORT ATP-BINDING PROTEIN"/>
    <property type="match status" value="1"/>
</dbReference>
<dbReference type="PROSITE" id="PS50893">
    <property type="entry name" value="ABC_TRANSPORTER_2"/>
    <property type="match status" value="1"/>
</dbReference>
<name>A0A517SYM6_9BACT</name>
<keyword evidence="5" id="KW-0812">Transmembrane</keyword>
<keyword evidence="5" id="KW-0472">Membrane</keyword>
<dbReference type="Proteomes" id="UP000315003">
    <property type="component" value="Chromosome"/>
</dbReference>
<dbReference type="RefSeq" id="WP_145275139.1">
    <property type="nucleotide sequence ID" value="NZ_CP036272.1"/>
</dbReference>
<dbReference type="Pfam" id="PF00005">
    <property type="entry name" value="ABC_tran"/>
    <property type="match status" value="1"/>
</dbReference>
<feature type="compositionally biased region" description="Polar residues" evidence="4">
    <location>
        <begin position="155"/>
        <end position="170"/>
    </location>
</feature>
<feature type="transmembrane region" description="Helical" evidence="5">
    <location>
        <begin position="455"/>
        <end position="474"/>
    </location>
</feature>
<dbReference type="OrthoDB" id="9772862at2"/>
<feature type="domain" description="ABC transporter" evidence="6">
    <location>
        <begin position="46"/>
        <end position="295"/>
    </location>
</feature>
<dbReference type="GO" id="GO:0043190">
    <property type="term" value="C:ATP-binding cassette (ABC) transporter complex"/>
    <property type="evidence" value="ECO:0007669"/>
    <property type="project" value="InterPro"/>
</dbReference>
<dbReference type="EC" id="3.6.3.-" evidence="7"/>
<dbReference type="SMART" id="SM00382">
    <property type="entry name" value="AAA"/>
    <property type="match status" value="1"/>
</dbReference>
<evidence type="ECO:0000313" key="7">
    <source>
        <dbReference type="EMBL" id="QDT61249.1"/>
    </source>
</evidence>
<sequence>MSTNDDAQPLPDDSTHETSGSNDRKQKVPPGQPDALQDSQQASSGLSIDSLTVHAGDHCLLQDVQASLPAGKITLIVGSSGAGKSVLLRILAGLVGRQSGSLRWEGTITKTDNQQEPQIGIVFQQFALFDELSPQANVQFALDHRFTEPQRDQVPPTQTDNEASSPSSETAFGHWPATQWIDHLGVPGKTPVAHLSGGQKQRVAVARTLAASPDVILYDEPTSGLDSSSGALVANLIQQIQQQDQKTCIVVTHDYQTLLPIADHVLLLDWQSKQLVPLRPEQWQEIPNRMTPVANKTESATSTAEQSLGKQAAGKLSDFFESSGRAVMAAARLPVDLIPLVPRPKWAFRFTAHYLRLVAGPSAWVYLIIAGLIIGFTSTYFTFKFLPFRSYSQPLLIDELLASIGFALYRVLVPILATILIAARCGSAVAADVSVKQYGGQVDAMRTLGVLPKSYLLLPIVCAFLIGTPLLEWVTFASARFISMVVYVSMFPNDGPYFWQQYFDRNLVAGSASETVSLFGIIEFYRDWQWVQAKNLFCALGIATISYYRGLTPKRSAGDVSRSITSTVLWTTLYVLVVHFVVALVEF</sequence>
<keyword evidence="5" id="KW-1133">Transmembrane helix</keyword>
<keyword evidence="2" id="KW-0547">Nucleotide-binding</keyword>
<dbReference type="PANTHER" id="PTHR24220:SF689">
    <property type="entry name" value="LIPOPROTEIN-RELEASING SYSTEM ATP-BINDING PROTEIN LOLD"/>
    <property type="match status" value="1"/>
</dbReference>
<dbReference type="InterPro" id="IPR003593">
    <property type="entry name" value="AAA+_ATPase"/>
</dbReference>
<dbReference type="GO" id="GO:0005524">
    <property type="term" value="F:ATP binding"/>
    <property type="evidence" value="ECO:0007669"/>
    <property type="project" value="UniProtKB-KW"/>
</dbReference>
<proteinExistence type="inferred from homology"/>
<feature type="transmembrane region" description="Helical" evidence="5">
    <location>
        <begin position="363"/>
        <end position="383"/>
    </location>
</feature>
<dbReference type="InterPro" id="IPR015854">
    <property type="entry name" value="ABC_transpr_LolD-like"/>
</dbReference>
<reference evidence="7 8" key="1">
    <citation type="submission" date="2019-02" db="EMBL/GenBank/DDBJ databases">
        <title>Deep-cultivation of Planctomycetes and their phenomic and genomic characterization uncovers novel biology.</title>
        <authorList>
            <person name="Wiegand S."/>
            <person name="Jogler M."/>
            <person name="Boedeker C."/>
            <person name="Pinto D."/>
            <person name="Vollmers J."/>
            <person name="Rivas-Marin E."/>
            <person name="Kohn T."/>
            <person name="Peeters S.H."/>
            <person name="Heuer A."/>
            <person name="Rast P."/>
            <person name="Oberbeckmann S."/>
            <person name="Bunk B."/>
            <person name="Jeske O."/>
            <person name="Meyerdierks A."/>
            <person name="Storesund J.E."/>
            <person name="Kallscheuer N."/>
            <person name="Luecker S."/>
            <person name="Lage O.M."/>
            <person name="Pohl T."/>
            <person name="Merkel B.J."/>
            <person name="Hornburger P."/>
            <person name="Mueller R.-W."/>
            <person name="Bruemmer F."/>
            <person name="Labrenz M."/>
            <person name="Spormann A.M."/>
            <person name="Op den Camp H."/>
            <person name="Overmann J."/>
            <person name="Amann R."/>
            <person name="Jetten M.S.M."/>
            <person name="Mascher T."/>
            <person name="Medema M.H."/>
            <person name="Devos D.P."/>
            <person name="Kaster A.-K."/>
            <person name="Ovreas L."/>
            <person name="Rohde M."/>
            <person name="Galperin M.Y."/>
            <person name="Jogler C."/>
        </authorList>
    </citation>
    <scope>NUCLEOTIDE SEQUENCE [LARGE SCALE GENOMIC DNA]</scope>
    <source>
        <strain evidence="7 8">SV_7m_r</strain>
    </source>
</reference>
<dbReference type="InterPro" id="IPR030802">
    <property type="entry name" value="Permease_MalE"/>
</dbReference>
<keyword evidence="3 7" id="KW-0067">ATP-binding</keyword>
<protein>
    <submittedName>
        <fullName evidence="7">Glutamine transport ATP-binding protein GlnQ</fullName>
        <ecNumber evidence="7">3.6.3.-</ecNumber>
    </submittedName>
</protein>
<evidence type="ECO:0000259" key="6">
    <source>
        <dbReference type="PROSITE" id="PS50893"/>
    </source>
</evidence>
<dbReference type="GO" id="GO:0022857">
    <property type="term" value="F:transmembrane transporter activity"/>
    <property type="evidence" value="ECO:0007669"/>
    <property type="project" value="TreeGrafter"/>
</dbReference>
<comment type="similarity">
    <text evidence="1">Belongs to the ABC transporter superfamily.</text>
</comment>
<dbReference type="GO" id="GO:0016887">
    <property type="term" value="F:ATP hydrolysis activity"/>
    <property type="evidence" value="ECO:0007669"/>
    <property type="project" value="InterPro"/>
</dbReference>
<dbReference type="AlphaFoldDB" id="A0A517SYM6"/>
<evidence type="ECO:0000256" key="1">
    <source>
        <dbReference type="ARBA" id="ARBA00005417"/>
    </source>
</evidence>
<feature type="transmembrane region" description="Helical" evidence="5">
    <location>
        <begin position="564"/>
        <end position="585"/>
    </location>
</feature>
<evidence type="ECO:0000313" key="8">
    <source>
        <dbReference type="Proteomes" id="UP000315003"/>
    </source>
</evidence>
<organism evidence="7 8">
    <name type="scientific">Stieleria bergensis</name>
    <dbReference type="NCBI Taxonomy" id="2528025"/>
    <lineage>
        <taxon>Bacteria</taxon>
        <taxon>Pseudomonadati</taxon>
        <taxon>Planctomycetota</taxon>
        <taxon>Planctomycetia</taxon>
        <taxon>Pirellulales</taxon>
        <taxon>Pirellulaceae</taxon>
        <taxon>Stieleria</taxon>
    </lineage>
</organism>
<dbReference type="Gene3D" id="3.40.50.300">
    <property type="entry name" value="P-loop containing nucleotide triphosphate hydrolases"/>
    <property type="match status" value="1"/>
</dbReference>
<dbReference type="InterPro" id="IPR017871">
    <property type="entry name" value="ABC_transporter-like_CS"/>
</dbReference>
<feature type="transmembrane region" description="Helical" evidence="5">
    <location>
        <begin position="395"/>
        <end position="423"/>
    </location>
</feature>
<dbReference type="EMBL" id="CP036272">
    <property type="protein sequence ID" value="QDT61249.1"/>
    <property type="molecule type" value="Genomic_DNA"/>
</dbReference>
<dbReference type="SUPFAM" id="SSF52540">
    <property type="entry name" value="P-loop containing nucleoside triphosphate hydrolases"/>
    <property type="match status" value="1"/>
</dbReference>
<keyword evidence="7" id="KW-0378">Hydrolase</keyword>
<keyword evidence="8" id="KW-1185">Reference proteome</keyword>
<evidence type="ECO:0000256" key="2">
    <source>
        <dbReference type="ARBA" id="ARBA00022741"/>
    </source>
</evidence>